<keyword evidence="1" id="KW-0732">Signal</keyword>
<accession>A0A7Z2JI23</accession>
<dbReference type="OrthoDB" id="9130037at2"/>
<organism evidence="2 3">
    <name type="scientific">Paraburkholderia acidisoli</name>
    <dbReference type="NCBI Taxonomy" id="2571748"/>
    <lineage>
        <taxon>Bacteria</taxon>
        <taxon>Pseudomonadati</taxon>
        <taxon>Pseudomonadota</taxon>
        <taxon>Betaproteobacteria</taxon>
        <taxon>Burkholderiales</taxon>
        <taxon>Burkholderiaceae</taxon>
        <taxon>Paraburkholderia</taxon>
    </lineage>
</organism>
<feature type="signal peptide" evidence="1">
    <location>
        <begin position="1"/>
        <end position="23"/>
    </location>
</feature>
<dbReference type="RefSeq" id="WP_158953018.1">
    <property type="nucleotide sequence ID" value="NZ_CP046914.1"/>
</dbReference>
<proteinExistence type="predicted"/>
<feature type="chain" id="PRO_5031307645" evidence="1">
    <location>
        <begin position="24"/>
        <end position="209"/>
    </location>
</feature>
<keyword evidence="3" id="KW-1185">Reference proteome</keyword>
<dbReference type="EMBL" id="CP046914">
    <property type="protein sequence ID" value="QGZ63954.1"/>
    <property type="molecule type" value="Genomic_DNA"/>
</dbReference>
<gene>
    <name evidence="2" type="ORF">FAZ98_19620</name>
</gene>
<evidence type="ECO:0000313" key="2">
    <source>
        <dbReference type="EMBL" id="QGZ63954.1"/>
    </source>
</evidence>
<evidence type="ECO:0000256" key="1">
    <source>
        <dbReference type="SAM" id="SignalP"/>
    </source>
</evidence>
<sequence>MKKASFLAAVWTLSACVALPAFAQNDQSSNQPAAQPQGQSELSSAAQAVIANVQPVHVQAKIVGIDRASRIVTLRGPRGNDLDIALSQQVANFDQLNVGDTVDVLYKNALLVTAEKVTGKDKGIRKRVDTSVYLPASSGYDAARQVEVQATVQHINAKKREVTLRGAYQTVTVEATPDVDLKTLKVGDTIHAVFVSAYATQVTPVGASQ</sequence>
<dbReference type="Proteomes" id="UP000433577">
    <property type="component" value="Chromosome 2"/>
</dbReference>
<name>A0A7Z2JI23_9BURK</name>
<protein>
    <submittedName>
        <fullName evidence="2">Uncharacterized protein</fullName>
    </submittedName>
</protein>
<dbReference type="KEGG" id="pacs:FAZ98_19620"/>
<evidence type="ECO:0000313" key="3">
    <source>
        <dbReference type="Proteomes" id="UP000433577"/>
    </source>
</evidence>
<reference evidence="2 3" key="1">
    <citation type="submission" date="2019-12" db="EMBL/GenBank/DDBJ databases">
        <title>Paraburkholderia acidiphila 7Q-K02 sp. nov and Paraburkholderia acidisoli DHF22 sp. nov., two strains isolated from forest soil.</title>
        <authorList>
            <person name="Gao Z."/>
            <person name="Qiu L."/>
        </authorList>
    </citation>
    <scope>NUCLEOTIDE SEQUENCE [LARGE SCALE GENOMIC DNA]</scope>
    <source>
        <strain evidence="2 3">DHF22</strain>
    </source>
</reference>
<dbReference type="PROSITE" id="PS51257">
    <property type="entry name" value="PROKAR_LIPOPROTEIN"/>
    <property type="match status" value="1"/>
</dbReference>
<dbReference type="AlphaFoldDB" id="A0A7Z2JI23"/>